<dbReference type="EMBL" id="CP001798">
    <property type="protein sequence ID" value="ADE16139.1"/>
    <property type="molecule type" value="Genomic_DNA"/>
</dbReference>
<dbReference type="HOGENOM" id="CLU_051314_2_1_6"/>
<dbReference type="GO" id="GO:0046474">
    <property type="term" value="P:glycerophospholipid biosynthetic process"/>
    <property type="evidence" value="ECO:0007669"/>
    <property type="project" value="TreeGrafter"/>
</dbReference>
<evidence type="ECO:0000313" key="19">
    <source>
        <dbReference type="Proteomes" id="UP000001844"/>
    </source>
</evidence>
<keyword evidence="6" id="KW-0444">Lipid biosynthesis</keyword>
<evidence type="ECO:0000256" key="14">
    <source>
        <dbReference type="ARBA" id="ARBA00048586"/>
    </source>
</evidence>
<feature type="transmembrane region" description="Helical" evidence="17">
    <location>
        <begin position="78"/>
        <end position="105"/>
    </location>
</feature>
<dbReference type="STRING" id="472759.Nhal_3087"/>
<keyword evidence="7 16" id="KW-0808">Transferase</keyword>
<evidence type="ECO:0000256" key="17">
    <source>
        <dbReference type="SAM" id="Phobius"/>
    </source>
</evidence>
<sequence>MAKFMPIYTIPNLMTVLRIVAIPILVVVFYLPVPYARGICAALFGLAAITDWLDGYLARRWQQTSPFGAFLDPVADKLMVVVALILLLQSHPSIPMALSVAVIVGRELTISALREWMAEIGLRASVAVSMLGKFKTTFQMVAVFLLLYQDPIGPIPVWEIGLVLLYIAVALTLGSMIVYLNAAWAALSGRAEDRV</sequence>
<dbReference type="InterPro" id="IPR050324">
    <property type="entry name" value="CDP-alcohol_PTase-I"/>
</dbReference>
<comment type="similarity">
    <text evidence="3 16">Belongs to the CDP-alcohol phosphatidyltransferase class-I family.</text>
</comment>
<proteinExistence type="inferred from homology"/>
<organism evidence="18 19">
    <name type="scientific">Nitrosococcus halophilus (strain Nc4)</name>
    <dbReference type="NCBI Taxonomy" id="472759"/>
    <lineage>
        <taxon>Bacteria</taxon>
        <taxon>Pseudomonadati</taxon>
        <taxon>Pseudomonadota</taxon>
        <taxon>Gammaproteobacteria</taxon>
        <taxon>Chromatiales</taxon>
        <taxon>Chromatiaceae</taxon>
        <taxon>Nitrosococcus</taxon>
    </lineage>
</organism>
<gene>
    <name evidence="18" type="ordered locus">Nhal_3087</name>
</gene>
<keyword evidence="10" id="KW-0443">Lipid metabolism</keyword>
<dbReference type="InterPro" id="IPR043130">
    <property type="entry name" value="CDP-OH_PTrfase_TM_dom"/>
</dbReference>
<evidence type="ECO:0000256" key="12">
    <source>
        <dbReference type="ARBA" id="ARBA00023209"/>
    </source>
</evidence>
<feature type="transmembrane region" description="Helical" evidence="17">
    <location>
        <begin position="12"/>
        <end position="31"/>
    </location>
</feature>
<name>D5BZC5_NITHN</name>
<evidence type="ECO:0000256" key="1">
    <source>
        <dbReference type="ARBA" id="ARBA00004141"/>
    </source>
</evidence>
<feature type="transmembrane region" description="Helical" evidence="17">
    <location>
        <begin position="160"/>
        <end position="187"/>
    </location>
</feature>
<dbReference type="PROSITE" id="PS00379">
    <property type="entry name" value="CDP_ALCOHOL_P_TRANSF"/>
    <property type="match status" value="1"/>
</dbReference>
<dbReference type="Proteomes" id="UP000001844">
    <property type="component" value="Chromosome"/>
</dbReference>
<evidence type="ECO:0000256" key="2">
    <source>
        <dbReference type="ARBA" id="ARBA00005042"/>
    </source>
</evidence>
<dbReference type="InterPro" id="IPR004570">
    <property type="entry name" value="Phosphatidylglycerol_P_synth"/>
</dbReference>
<dbReference type="RefSeq" id="WP_013033989.1">
    <property type="nucleotide sequence ID" value="NC_013960.1"/>
</dbReference>
<comment type="subcellular location">
    <subcellularLocation>
        <location evidence="1">Membrane</location>
        <topology evidence="1">Multi-pass membrane protein</topology>
    </subcellularLocation>
</comment>
<feature type="transmembrane region" description="Helical" evidence="17">
    <location>
        <begin position="126"/>
        <end position="148"/>
    </location>
</feature>
<keyword evidence="9 17" id="KW-1133">Transmembrane helix</keyword>
<evidence type="ECO:0000256" key="15">
    <source>
        <dbReference type="NCBIfam" id="TIGR00560"/>
    </source>
</evidence>
<dbReference type="KEGG" id="nhl:Nhal_3087"/>
<dbReference type="eggNOG" id="COG0558">
    <property type="taxonomic scope" value="Bacteria"/>
</dbReference>
<comment type="catalytic activity">
    <reaction evidence="14">
        <text>a CDP-1,2-diacyl-sn-glycerol + sn-glycerol 3-phosphate = a 1,2-diacyl-sn-glycero-3-phospho-(1'-sn-glycero-3'-phosphate) + CMP + H(+)</text>
        <dbReference type="Rhea" id="RHEA:12593"/>
        <dbReference type="ChEBI" id="CHEBI:15378"/>
        <dbReference type="ChEBI" id="CHEBI:57597"/>
        <dbReference type="ChEBI" id="CHEBI:58332"/>
        <dbReference type="ChEBI" id="CHEBI:60110"/>
        <dbReference type="ChEBI" id="CHEBI:60377"/>
        <dbReference type="EC" id="2.7.8.5"/>
    </reaction>
</comment>
<keyword evidence="19" id="KW-1185">Reference proteome</keyword>
<dbReference type="NCBIfam" id="TIGR00560">
    <property type="entry name" value="pgsA"/>
    <property type="match status" value="1"/>
</dbReference>
<evidence type="ECO:0000256" key="16">
    <source>
        <dbReference type="RuleBase" id="RU003750"/>
    </source>
</evidence>
<dbReference type="PANTHER" id="PTHR14269:SF62">
    <property type="entry name" value="CDP-DIACYLGLYCEROL--GLYCEROL-3-PHOSPHATE 3-PHOSPHATIDYLTRANSFERASE 1, CHLOROPLASTIC"/>
    <property type="match status" value="1"/>
</dbReference>
<evidence type="ECO:0000256" key="3">
    <source>
        <dbReference type="ARBA" id="ARBA00010441"/>
    </source>
</evidence>
<dbReference type="PANTHER" id="PTHR14269">
    <property type="entry name" value="CDP-DIACYLGLYCEROL--GLYCEROL-3-PHOSPHATE 3-PHOSPHATIDYLTRANSFERASE-RELATED"/>
    <property type="match status" value="1"/>
</dbReference>
<accession>D5BZC5</accession>
<evidence type="ECO:0000256" key="11">
    <source>
        <dbReference type="ARBA" id="ARBA00023136"/>
    </source>
</evidence>
<dbReference type="GO" id="GO:0008444">
    <property type="term" value="F:CDP-diacylglycerol-glycerol-3-phosphate 3-phosphatidyltransferase activity"/>
    <property type="evidence" value="ECO:0007669"/>
    <property type="project" value="UniProtKB-UniRule"/>
</dbReference>
<evidence type="ECO:0000256" key="8">
    <source>
        <dbReference type="ARBA" id="ARBA00022692"/>
    </source>
</evidence>
<reference evidence="19" key="1">
    <citation type="submission" date="2010-04" db="EMBL/GenBank/DDBJ databases">
        <title>Complete genome sequence of Nitrosococcus halophilus Nc4, a salt-adapted, aerobic obligate ammonia-oxidizing sulfur purple bacterium.</title>
        <authorList>
            <consortium name="US DOE Joint Genome Institute"/>
            <person name="Campbell M.A."/>
            <person name="Malfatti S.A."/>
            <person name="Chain P.S.G."/>
            <person name="Heidelberg J.F."/>
            <person name="Ward B.B."/>
            <person name="Klotz M.G."/>
        </authorList>
    </citation>
    <scope>NUCLEOTIDE SEQUENCE [LARGE SCALE GENOMIC DNA]</scope>
    <source>
        <strain evidence="19">Nc4</strain>
    </source>
</reference>
<dbReference type="PIRSF" id="PIRSF000847">
    <property type="entry name" value="Phos_ph_gly_syn"/>
    <property type="match status" value="1"/>
</dbReference>
<evidence type="ECO:0000256" key="10">
    <source>
        <dbReference type="ARBA" id="ARBA00023098"/>
    </source>
</evidence>
<dbReference type="GO" id="GO:0016020">
    <property type="term" value="C:membrane"/>
    <property type="evidence" value="ECO:0007669"/>
    <property type="project" value="UniProtKB-SubCell"/>
</dbReference>
<dbReference type="AlphaFoldDB" id="D5BZC5"/>
<dbReference type="EC" id="2.7.8.5" evidence="4 15"/>
<protein>
    <recommendedName>
        <fullName evidence="5 15">CDP-diacylglycerol--glycerol-3-phosphate 3-phosphatidyltransferase</fullName>
        <ecNumber evidence="4 15">2.7.8.5</ecNumber>
    </recommendedName>
</protein>
<keyword evidence="13" id="KW-1208">Phospholipid metabolism</keyword>
<keyword evidence="8 17" id="KW-0812">Transmembrane</keyword>
<evidence type="ECO:0000313" key="18">
    <source>
        <dbReference type="EMBL" id="ADE16139.1"/>
    </source>
</evidence>
<dbReference type="InterPro" id="IPR048254">
    <property type="entry name" value="CDP_ALCOHOL_P_TRANSF_CS"/>
</dbReference>
<dbReference type="Pfam" id="PF01066">
    <property type="entry name" value="CDP-OH_P_transf"/>
    <property type="match status" value="1"/>
</dbReference>
<evidence type="ECO:0000256" key="6">
    <source>
        <dbReference type="ARBA" id="ARBA00022516"/>
    </source>
</evidence>
<keyword evidence="12" id="KW-0594">Phospholipid biosynthesis</keyword>
<evidence type="ECO:0000256" key="13">
    <source>
        <dbReference type="ARBA" id="ARBA00023264"/>
    </source>
</evidence>
<evidence type="ECO:0000256" key="9">
    <source>
        <dbReference type="ARBA" id="ARBA00022989"/>
    </source>
</evidence>
<evidence type="ECO:0000256" key="4">
    <source>
        <dbReference type="ARBA" id="ARBA00013170"/>
    </source>
</evidence>
<evidence type="ECO:0000256" key="5">
    <source>
        <dbReference type="ARBA" id="ARBA00014944"/>
    </source>
</evidence>
<evidence type="ECO:0000256" key="7">
    <source>
        <dbReference type="ARBA" id="ARBA00022679"/>
    </source>
</evidence>
<dbReference type="Gene3D" id="1.20.120.1760">
    <property type="match status" value="1"/>
</dbReference>
<comment type="pathway">
    <text evidence="2">Phospholipid metabolism; phosphatidylglycerol biosynthesis; phosphatidylglycerol from CDP-diacylglycerol: step 1/2.</text>
</comment>
<keyword evidence="11 17" id="KW-0472">Membrane</keyword>
<dbReference type="InterPro" id="IPR000462">
    <property type="entry name" value="CDP-OH_P_trans"/>
</dbReference>